<evidence type="ECO:0000256" key="1">
    <source>
        <dbReference type="SAM" id="SignalP"/>
    </source>
</evidence>
<evidence type="ECO:0000313" key="2">
    <source>
        <dbReference type="EMBL" id="QDZ08684.1"/>
    </source>
</evidence>
<feature type="chain" id="PRO_5022989294" evidence="1">
    <location>
        <begin position="22"/>
        <end position="152"/>
    </location>
</feature>
<keyword evidence="1" id="KW-0732">Signal</keyword>
<dbReference type="EMBL" id="CP042306">
    <property type="protein sequence ID" value="QDZ08684.1"/>
    <property type="molecule type" value="Genomic_DNA"/>
</dbReference>
<name>A0A5B8LM69_9SPHN</name>
<gene>
    <name evidence="2" type="ORF">FPZ24_15420</name>
</gene>
<proteinExistence type="predicted"/>
<protein>
    <submittedName>
        <fullName evidence="2">Uncharacterized protein</fullName>
    </submittedName>
</protein>
<dbReference type="AlphaFoldDB" id="A0A5B8LM69"/>
<reference evidence="2 3" key="1">
    <citation type="submission" date="2019-07" db="EMBL/GenBank/DDBJ databases">
        <title>Full genome sequence of Sphingomonas sp. 4R-6-7(HKS19).</title>
        <authorList>
            <person name="Im W.-T."/>
        </authorList>
    </citation>
    <scope>NUCLEOTIDE SEQUENCE [LARGE SCALE GENOMIC DNA]</scope>
    <source>
        <strain evidence="2 3">HKS19</strain>
    </source>
</reference>
<feature type="signal peptide" evidence="1">
    <location>
        <begin position="1"/>
        <end position="21"/>
    </location>
</feature>
<sequence length="152" mass="16210">MRAIPLLLALTALAAAAPAQAACVYRGTANAKTTLAQEYRDATWVVLARVEAVQPLPTGGRGAVIYRLRTVTPFKGVPSAHPRLFAYKDSGGFYPTVGADYLLFLNPPPSDLPRASMGVVDINYACGQSRPWRAVSAADRQRLAAAAAAKRR</sequence>
<keyword evidence="3" id="KW-1185">Reference proteome</keyword>
<evidence type="ECO:0000313" key="3">
    <source>
        <dbReference type="Proteomes" id="UP000315673"/>
    </source>
</evidence>
<dbReference type="Proteomes" id="UP000315673">
    <property type="component" value="Chromosome"/>
</dbReference>
<accession>A0A5B8LM69</accession>
<organism evidence="2 3">
    <name type="scientific">Sphingomonas panacisoli</name>
    <dbReference type="NCBI Taxonomy" id="1813879"/>
    <lineage>
        <taxon>Bacteria</taxon>
        <taxon>Pseudomonadati</taxon>
        <taxon>Pseudomonadota</taxon>
        <taxon>Alphaproteobacteria</taxon>
        <taxon>Sphingomonadales</taxon>
        <taxon>Sphingomonadaceae</taxon>
        <taxon>Sphingomonas</taxon>
    </lineage>
</organism>
<dbReference type="KEGG" id="spai:FPZ24_15420"/>
<dbReference type="RefSeq" id="WP_146573462.1">
    <property type="nucleotide sequence ID" value="NZ_CP042306.1"/>
</dbReference>
<dbReference type="OrthoDB" id="7572942at2"/>